<organism evidence="2 3">
    <name type="scientific">Streptomonospora salina</name>
    <dbReference type="NCBI Taxonomy" id="104205"/>
    <lineage>
        <taxon>Bacteria</taxon>
        <taxon>Bacillati</taxon>
        <taxon>Actinomycetota</taxon>
        <taxon>Actinomycetes</taxon>
        <taxon>Streptosporangiales</taxon>
        <taxon>Nocardiopsidaceae</taxon>
        <taxon>Streptomonospora</taxon>
    </lineage>
</organism>
<evidence type="ECO:0000313" key="2">
    <source>
        <dbReference type="EMBL" id="MBB6000096.1"/>
    </source>
</evidence>
<dbReference type="Pfam" id="PF02441">
    <property type="entry name" value="Flavoprotein"/>
    <property type="match status" value="1"/>
</dbReference>
<dbReference type="InterPro" id="IPR003382">
    <property type="entry name" value="Flavoprotein"/>
</dbReference>
<dbReference type="Proteomes" id="UP000578077">
    <property type="component" value="Unassembled WGS sequence"/>
</dbReference>
<dbReference type="Gene3D" id="3.40.50.1950">
    <property type="entry name" value="Flavin prenyltransferase-like"/>
    <property type="match status" value="1"/>
</dbReference>
<evidence type="ECO:0000313" key="3">
    <source>
        <dbReference type="Proteomes" id="UP000578077"/>
    </source>
</evidence>
<dbReference type="SUPFAM" id="SSF52507">
    <property type="entry name" value="Homo-oligomeric flavin-containing Cys decarboxylases, HFCD"/>
    <property type="match status" value="1"/>
</dbReference>
<dbReference type="GO" id="GO:0003824">
    <property type="term" value="F:catalytic activity"/>
    <property type="evidence" value="ECO:0007669"/>
    <property type="project" value="InterPro"/>
</dbReference>
<protein>
    <submittedName>
        <fullName evidence="2">Phosphopantothenoylcysteine synthetase/decarboxylase</fullName>
    </submittedName>
</protein>
<accession>A0A841EAS0</accession>
<sequence>MPASRTLYLVVSAAPAPEGIADLVELLQEQGWEVVALSTPTGTNFHDPAELASLTGHSVRVDYRMPGTGSPMPKADAVLACPLTFNSVNKFAQGITDNMAIGLLCEMTGYGVPTLVVPHCKPQLAAHPSFDRSLQTLEEIPRVTILFDPDAPYHRRMPTWSRVADTLNDMTP</sequence>
<evidence type="ECO:0000259" key="1">
    <source>
        <dbReference type="Pfam" id="PF02441"/>
    </source>
</evidence>
<dbReference type="EMBL" id="JACHLY010000001">
    <property type="protein sequence ID" value="MBB6000096.1"/>
    <property type="molecule type" value="Genomic_DNA"/>
</dbReference>
<feature type="domain" description="Flavoprotein" evidence="1">
    <location>
        <begin position="9"/>
        <end position="169"/>
    </location>
</feature>
<keyword evidence="3" id="KW-1185">Reference proteome</keyword>
<dbReference type="RefSeq" id="WP_184637302.1">
    <property type="nucleotide sequence ID" value="NZ_BAABKT010000012.1"/>
</dbReference>
<name>A0A841EAS0_9ACTN</name>
<dbReference type="AlphaFoldDB" id="A0A841EAS0"/>
<comment type="caution">
    <text evidence="2">The sequence shown here is derived from an EMBL/GenBank/DDBJ whole genome shotgun (WGS) entry which is preliminary data.</text>
</comment>
<proteinExistence type="predicted"/>
<reference evidence="2 3" key="1">
    <citation type="submission" date="2020-08" db="EMBL/GenBank/DDBJ databases">
        <title>Sequencing the genomes of 1000 actinobacteria strains.</title>
        <authorList>
            <person name="Klenk H.-P."/>
        </authorList>
    </citation>
    <scope>NUCLEOTIDE SEQUENCE [LARGE SCALE GENOMIC DNA]</scope>
    <source>
        <strain evidence="2 3">DSM 44593</strain>
    </source>
</reference>
<dbReference type="InterPro" id="IPR036551">
    <property type="entry name" value="Flavin_trans-like"/>
</dbReference>
<gene>
    <name evidence="2" type="ORF">HNR25_003847</name>
</gene>